<dbReference type="PANTHER" id="PTHR46278">
    <property type="entry name" value="DEHYDROGENASE, PUTATIVE-RELATED"/>
    <property type="match status" value="1"/>
</dbReference>
<dbReference type="CDD" id="cd02316">
    <property type="entry name" value="VcASADH2_like_N"/>
    <property type="match status" value="1"/>
</dbReference>
<dbReference type="InterPro" id="IPR005986">
    <property type="entry name" value="Asp_semialdehyde_DH_beta"/>
</dbReference>
<evidence type="ECO:0000256" key="10">
    <source>
        <dbReference type="ARBA" id="ARBA00022857"/>
    </source>
</evidence>
<dbReference type="HAMAP" id="MF_02121">
    <property type="entry name" value="ASADH"/>
    <property type="match status" value="1"/>
</dbReference>
<dbReference type="EC" id="1.2.1.11" evidence="7 16"/>
<evidence type="ECO:0000256" key="11">
    <source>
        <dbReference type="ARBA" id="ARBA00022915"/>
    </source>
</evidence>
<dbReference type="GO" id="GO:0009089">
    <property type="term" value="P:lysine biosynthetic process via diaminopimelate"/>
    <property type="evidence" value="ECO:0007669"/>
    <property type="project" value="UniProtKB-UniRule"/>
</dbReference>
<evidence type="ECO:0000313" key="20">
    <source>
        <dbReference type="Proteomes" id="UP000295611"/>
    </source>
</evidence>
<evidence type="ECO:0000256" key="16">
    <source>
        <dbReference type="HAMAP-Rule" id="MF_02121"/>
    </source>
</evidence>
<evidence type="ECO:0000256" key="1">
    <source>
        <dbReference type="ARBA" id="ARBA00002492"/>
    </source>
</evidence>
<dbReference type="Gene3D" id="3.40.50.720">
    <property type="entry name" value="NAD(P)-binding Rossmann-like Domain"/>
    <property type="match status" value="1"/>
</dbReference>
<dbReference type="RefSeq" id="WP_133678908.1">
    <property type="nucleotide sequence ID" value="NZ_SNZP01000003.1"/>
</dbReference>
<feature type="binding site" evidence="16">
    <location>
        <position position="99"/>
    </location>
    <ligand>
        <name>phosphate</name>
        <dbReference type="ChEBI" id="CHEBI:43474"/>
    </ligand>
</feature>
<gene>
    <name evidence="16" type="primary">asd</name>
    <name evidence="19" type="ORF">DFP86_103196</name>
</gene>
<feature type="active site" description="Proton acceptor" evidence="16 17">
    <location>
        <position position="248"/>
    </location>
</feature>
<evidence type="ECO:0000256" key="6">
    <source>
        <dbReference type="ARBA" id="ARBA00011738"/>
    </source>
</evidence>
<keyword evidence="11 16" id="KW-0220">Diaminopimelate biosynthesis</keyword>
<sequence length="369" mass="39609">MRYRIAIGGATGNVGTEMLAILAARAFPAAQVVALASARSVGQTVNYGDTRLVVGNLATHDFSQTDILFLSTGGENSRKVSPLAAAAGCVVIDNSSAFRLHAEVPLVVPEVNAPDLAHWRARCILPVANCSTIQLAVALAPLHREATIRRVVVATYQSVSGGGKRQIARLRQEIEHARVQDSTVSWPPGTVDDNTVPYAFNVIPHIDTFLDDGRTREEWKMEQELHKILDPSIRLSATCVRVPVMVGHAEAVNVEFVRGLDVESARRCLTHAPGIAVLDKPEPGGYATPLSSAGKDDVYVSRLRRDSTVPHGLNFWVVADNIRKGAALNAVQIAETLIARADFGAHVAARRNGELGTPADSPLSNRSFS</sequence>
<evidence type="ECO:0000256" key="13">
    <source>
        <dbReference type="ARBA" id="ARBA00023154"/>
    </source>
</evidence>
<evidence type="ECO:0000256" key="12">
    <source>
        <dbReference type="ARBA" id="ARBA00023002"/>
    </source>
</evidence>
<evidence type="ECO:0000313" key="19">
    <source>
        <dbReference type="EMBL" id="TDR81543.1"/>
    </source>
</evidence>
<dbReference type="GO" id="GO:0009097">
    <property type="term" value="P:isoleucine biosynthetic process"/>
    <property type="evidence" value="ECO:0007669"/>
    <property type="project" value="UniProtKB-UniRule"/>
</dbReference>
<dbReference type="GO" id="GO:0071266">
    <property type="term" value="P:'de novo' L-methionine biosynthetic process"/>
    <property type="evidence" value="ECO:0007669"/>
    <property type="project" value="UniProtKB-UniRule"/>
</dbReference>
<evidence type="ECO:0000256" key="3">
    <source>
        <dbReference type="ARBA" id="ARBA00005076"/>
    </source>
</evidence>
<keyword evidence="13 16" id="KW-0457">Lysine biosynthesis</keyword>
<dbReference type="GO" id="GO:0046983">
    <property type="term" value="F:protein dimerization activity"/>
    <property type="evidence" value="ECO:0007669"/>
    <property type="project" value="InterPro"/>
</dbReference>
<organism evidence="19 20">
    <name type="scientific">Paludibacterium purpuratum</name>
    <dbReference type="NCBI Taxonomy" id="1144873"/>
    <lineage>
        <taxon>Bacteria</taxon>
        <taxon>Pseudomonadati</taxon>
        <taxon>Pseudomonadota</taxon>
        <taxon>Betaproteobacteria</taxon>
        <taxon>Neisseriales</taxon>
        <taxon>Chromobacteriaceae</taxon>
        <taxon>Paludibacterium</taxon>
    </lineage>
</organism>
<keyword evidence="8 16" id="KW-0028">Amino-acid biosynthesis</keyword>
<accession>A0A4R7BAD3</accession>
<comment type="pathway">
    <text evidence="4 16">Amino-acid biosynthesis; L-threonine biosynthesis; L-threonine from L-aspartate: step 2/5.</text>
</comment>
<dbReference type="NCBIfam" id="NF011456">
    <property type="entry name" value="PRK14874.1"/>
    <property type="match status" value="1"/>
</dbReference>
<dbReference type="GO" id="GO:0019877">
    <property type="term" value="P:diaminopimelate biosynthetic process"/>
    <property type="evidence" value="ECO:0007669"/>
    <property type="project" value="UniProtKB-UniRule"/>
</dbReference>
<dbReference type="SUPFAM" id="SSF51735">
    <property type="entry name" value="NAD(P)-binding Rossmann-fold domains"/>
    <property type="match status" value="1"/>
</dbReference>
<keyword evidence="12 16" id="KW-0560">Oxidoreductase</keyword>
<comment type="caution">
    <text evidence="19">The sequence shown here is derived from an EMBL/GenBank/DDBJ whole genome shotgun (WGS) entry which is preliminary data.</text>
</comment>
<dbReference type="UniPathway" id="UPA00050">
    <property type="reaction ID" value="UER00463"/>
</dbReference>
<dbReference type="Proteomes" id="UP000295611">
    <property type="component" value="Unassembled WGS sequence"/>
</dbReference>
<evidence type="ECO:0000256" key="2">
    <source>
        <dbReference type="ARBA" id="ARBA00005021"/>
    </source>
</evidence>
<feature type="binding site" evidence="16">
    <location>
        <position position="157"/>
    </location>
    <ligand>
        <name>substrate</name>
    </ligand>
</feature>
<evidence type="ECO:0000256" key="7">
    <source>
        <dbReference type="ARBA" id="ARBA00013120"/>
    </source>
</evidence>
<feature type="domain" description="Semialdehyde dehydrogenase NAD-binding" evidence="18">
    <location>
        <begin position="4"/>
        <end position="119"/>
    </location>
</feature>
<dbReference type="GO" id="GO:0051287">
    <property type="term" value="F:NAD binding"/>
    <property type="evidence" value="ECO:0007669"/>
    <property type="project" value="InterPro"/>
</dbReference>
<feature type="binding site" evidence="16">
    <location>
        <begin position="160"/>
        <end position="161"/>
    </location>
    <ligand>
        <name>NADP(+)</name>
        <dbReference type="ChEBI" id="CHEBI:58349"/>
    </ligand>
</feature>
<proteinExistence type="inferred from homology"/>
<comment type="pathway">
    <text evidence="3 16">Amino-acid biosynthesis; L-lysine biosynthesis via DAP pathway; (S)-tetrahydrodipicolinate from L-aspartate: step 2/4.</text>
</comment>
<dbReference type="InterPro" id="IPR000534">
    <property type="entry name" value="Semialdehyde_DH_NAD-bd"/>
</dbReference>
<keyword evidence="20" id="KW-1185">Reference proteome</keyword>
<dbReference type="SMART" id="SM00859">
    <property type="entry name" value="Semialdhyde_dh"/>
    <property type="match status" value="1"/>
</dbReference>
<comment type="caution">
    <text evidence="16">Lacks conserved residue(s) required for the propagation of feature annotation.</text>
</comment>
<comment type="catalytic activity">
    <reaction evidence="15 16">
        <text>L-aspartate 4-semialdehyde + phosphate + NADP(+) = 4-phospho-L-aspartate + NADPH + H(+)</text>
        <dbReference type="Rhea" id="RHEA:24284"/>
        <dbReference type="ChEBI" id="CHEBI:15378"/>
        <dbReference type="ChEBI" id="CHEBI:43474"/>
        <dbReference type="ChEBI" id="CHEBI:57535"/>
        <dbReference type="ChEBI" id="CHEBI:57783"/>
        <dbReference type="ChEBI" id="CHEBI:58349"/>
        <dbReference type="ChEBI" id="CHEBI:537519"/>
        <dbReference type="EC" id="1.2.1.11"/>
    </reaction>
</comment>
<feature type="active site" description="Acyl-thioester intermediate" evidence="16 17">
    <location>
        <position position="130"/>
    </location>
</feature>
<dbReference type="InterPro" id="IPR012080">
    <property type="entry name" value="Asp_semialdehyde_DH"/>
</dbReference>
<dbReference type="UniPathway" id="UPA00034">
    <property type="reaction ID" value="UER00016"/>
</dbReference>
<feature type="binding site" evidence="16">
    <location>
        <begin position="39"/>
        <end position="40"/>
    </location>
    <ligand>
        <name>NADP(+)</name>
        <dbReference type="ChEBI" id="CHEBI:58349"/>
    </ligand>
</feature>
<dbReference type="OrthoDB" id="9805684at2"/>
<feature type="binding site" evidence="16">
    <location>
        <position position="241"/>
    </location>
    <ligand>
        <name>substrate</name>
    </ligand>
</feature>
<comment type="function">
    <text evidence="1 16">Catalyzes the NADPH-dependent formation of L-aspartate-semialdehyde (L-ASA) by the reductive dephosphorylation of L-aspartyl-4-phosphate.</text>
</comment>
<dbReference type="InterPro" id="IPR000319">
    <property type="entry name" value="Asp-semialdehyde_DH_CS"/>
</dbReference>
<dbReference type="NCBIfam" id="TIGR01296">
    <property type="entry name" value="asd_B"/>
    <property type="match status" value="1"/>
</dbReference>
<evidence type="ECO:0000256" key="4">
    <source>
        <dbReference type="ARBA" id="ARBA00005097"/>
    </source>
</evidence>
<dbReference type="Pfam" id="PF02774">
    <property type="entry name" value="Semialdhyde_dhC"/>
    <property type="match status" value="1"/>
</dbReference>
<evidence type="ECO:0000256" key="8">
    <source>
        <dbReference type="ARBA" id="ARBA00022605"/>
    </source>
</evidence>
<feature type="binding site" evidence="16">
    <location>
        <position position="321"/>
    </location>
    <ligand>
        <name>NADP(+)</name>
        <dbReference type="ChEBI" id="CHEBI:58349"/>
    </ligand>
</feature>
<dbReference type="GO" id="GO:0009088">
    <property type="term" value="P:threonine biosynthetic process"/>
    <property type="evidence" value="ECO:0007669"/>
    <property type="project" value="UniProtKB-UniRule"/>
</dbReference>
<dbReference type="SUPFAM" id="SSF55347">
    <property type="entry name" value="Glyceraldehyde-3-phosphate dehydrogenase-like, C-terminal domain"/>
    <property type="match status" value="1"/>
</dbReference>
<dbReference type="PANTHER" id="PTHR46278:SF2">
    <property type="entry name" value="ASPARTATE-SEMIALDEHYDE DEHYDROGENASE"/>
    <property type="match status" value="1"/>
</dbReference>
<name>A0A4R7BAD3_9NEIS</name>
<feature type="binding site" evidence="16">
    <location>
        <begin position="11"/>
        <end position="14"/>
    </location>
    <ligand>
        <name>NADP(+)</name>
        <dbReference type="ChEBI" id="CHEBI:58349"/>
    </ligand>
</feature>
<dbReference type="CDD" id="cd18131">
    <property type="entry name" value="ASADH_C_bac_euk_like"/>
    <property type="match status" value="1"/>
</dbReference>
<dbReference type="EMBL" id="SNZP01000003">
    <property type="protein sequence ID" value="TDR81543.1"/>
    <property type="molecule type" value="Genomic_DNA"/>
</dbReference>
<evidence type="ECO:0000256" key="17">
    <source>
        <dbReference type="PIRSR" id="PIRSR000148-1"/>
    </source>
</evidence>
<dbReference type="InterPro" id="IPR012280">
    <property type="entry name" value="Semialdhyde_DH_dimer_dom"/>
</dbReference>
<dbReference type="AlphaFoldDB" id="A0A4R7BAD3"/>
<evidence type="ECO:0000259" key="18">
    <source>
        <dbReference type="SMART" id="SM00859"/>
    </source>
</evidence>
<dbReference type="PIRSF" id="PIRSF000148">
    <property type="entry name" value="ASA_dh"/>
    <property type="match status" value="1"/>
</dbReference>
<protein>
    <recommendedName>
        <fullName evidence="7 16">Aspartate-semialdehyde dehydrogenase</fullName>
        <shortName evidence="16">ASA dehydrogenase</shortName>
        <shortName evidence="16">ASADH</shortName>
        <ecNumber evidence="7 16">1.2.1.11</ecNumber>
    </recommendedName>
    <alternativeName>
        <fullName evidence="16">Aspartate-beta-semialdehyde dehydrogenase</fullName>
    </alternativeName>
</protein>
<comment type="subunit">
    <text evidence="6 16">Homodimer.</text>
</comment>
<keyword evidence="10 16" id="KW-0521">NADP</keyword>
<evidence type="ECO:0000256" key="9">
    <source>
        <dbReference type="ARBA" id="ARBA00022697"/>
    </source>
</evidence>
<keyword evidence="9 16" id="KW-0791">Threonine biosynthesis</keyword>
<evidence type="ECO:0000256" key="14">
    <source>
        <dbReference type="ARBA" id="ARBA00023167"/>
    </source>
</evidence>
<evidence type="ECO:0000256" key="5">
    <source>
        <dbReference type="ARBA" id="ARBA00010584"/>
    </source>
</evidence>
<reference evidence="19 20" key="1">
    <citation type="submission" date="2019-03" db="EMBL/GenBank/DDBJ databases">
        <title>Genomic Encyclopedia of Type Strains, Phase III (KMG-III): the genomes of soil and plant-associated and newly described type strains.</title>
        <authorList>
            <person name="Whitman W."/>
        </authorList>
    </citation>
    <scope>NUCLEOTIDE SEQUENCE [LARGE SCALE GENOMIC DNA]</scope>
    <source>
        <strain evidence="19 20">CECT 8976</strain>
    </source>
</reference>
<dbReference type="Gene3D" id="3.30.360.10">
    <property type="entry name" value="Dihydrodipicolinate Reductase, domain 2"/>
    <property type="match status" value="1"/>
</dbReference>
<dbReference type="GO" id="GO:0050661">
    <property type="term" value="F:NADP binding"/>
    <property type="evidence" value="ECO:0007669"/>
    <property type="project" value="UniProtKB-UniRule"/>
</dbReference>
<dbReference type="Pfam" id="PF01118">
    <property type="entry name" value="Semialdhyde_dh"/>
    <property type="match status" value="1"/>
</dbReference>
<dbReference type="GO" id="GO:0004073">
    <property type="term" value="F:aspartate-semialdehyde dehydrogenase activity"/>
    <property type="evidence" value="ECO:0007669"/>
    <property type="project" value="UniProtKB-UniRule"/>
</dbReference>
<dbReference type="UniPathway" id="UPA00051">
    <property type="reaction ID" value="UER00464"/>
</dbReference>
<evidence type="ECO:0000256" key="15">
    <source>
        <dbReference type="ARBA" id="ARBA00047891"/>
    </source>
</evidence>
<keyword evidence="14 16" id="KW-0486">Methionine biosynthesis</keyword>
<dbReference type="PROSITE" id="PS01103">
    <property type="entry name" value="ASD"/>
    <property type="match status" value="1"/>
</dbReference>
<dbReference type="InterPro" id="IPR036291">
    <property type="entry name" value="NAD(P)-bd_dom_sf"/>
</dbReference>
<comment type="pathway">
    <text evidence="2 16">Amino-acid biosynthesis; L-methionine biosynthesis via de novo pathway; L-homoserine from L-aspartate: step 2/3.</text>
</comment>
<comment type="similarity">
    <text evidence="5 16">Belongs to the aspartate-semialdehyde dehydrogenase family.</text>
</comment>